<dbReference type="InterPro" id="IPR010727">
    <property type="entry name" value="DUF1302"/>
</dbReference>
<protein>
    <submittedName>
        <fullName evidence="1">DUF1302 domain-containing protein</fullName>
    </submittedName>
</protein>
<dbReference type="SUPFAM" id="SSF56935">
    <property type="entry name" value="Porins"/>
    <property type="match status" value="1"/>
</dbReference>
<dbReference type="KEGG" id="pnt:G5B91_06780"/>
<proteinExistence type="predicted"/>
<gene>
    <name evidence="1" type="ORF">G5B91_06780</name>
</gene>
<dbReference type="EMBL" id="CP049140">
    <property type="protein sequence ID" value="QIE90817.1"/>
    <property type="molecule type" value="Genomic_DNA"/>
</dbReference>
<organism evidence="1 2">
    <name type="scientific">Pseudomonas nitroreducens</name>
    <dbReference type="NCBI Taxonomy" id="46680"/>
    <lineage>
        <taxon>Bacteria</taxon>
        <taxon>Pseudomonadati</taxon>
        <taxon>Pseudomonadota</taxon>
        <taxon>Gammaproteobacteria</taxon>
        <taxon>Pseudomonadales</taxon>
        <taxon>Pseudomonadaceae</taxon>
        <taxon>Pseudomonas</taxon>
    </lineage>
</organism>
<sequence>MAGLILSEFDFIYRENSGFRVSAAAWYDEAYRRLDNKNVASSNHLGDDGTQELGLSRSTKRFHKGPSGEILDAFVFSRFDLGEVPLYVKAGRHTQYWGEAMLSPIHGVSYGQAPLDLRKAASVPGTEAKELFLPRNAISAQLQATDELSLAAQYFLDWKPFRIPEAGSFLGAADMLLEGGESLILAPGFYLRRGDDVTPDKRGDYGVSARWSPRWLDGTLGAYYRRTADIQPQLHIDVVSSQYHLVYPGDVDVFGLSLAKNIGGISVGADLSYRKDMQAFHSRFPRPVTRRCGTTSCVSWDIRRCTSSTR</sequence>
<evidence type="ECO:0000313" key="1">
    <source>
        <dbReference type="EMBL" id="QIE90817.1"/>
    </source>
</evidence>
<accession>A0A6G6J6E9</accession>
<evidence type="ECO:0000313" key="2">
    <source>
        <dbReference type="Proteomes" id="UP000501063"/>
    </source>
</evidence>
<reference evidence="1 2" key="1">
    <citation type="submission" date="2020-02" db="EMBL/GenBank/DDBJ databases">
        <title>Integrative conjugative elements (ICEs) and plasmids drive adaptation of Pseudomonas nitroreducens strain HBP1 to wastewater environment.</title>
        <authorList>
            <person name="Sentchilo V."/>
            <person name="Carraro N."/>
            <person name="Bertelli C."/>
            <person name="van der Meer J.R."/>
        </authorList>
    </citation>
    <scope>NUCLEOTIDE SEQUENCE [LARGE SCALE GENOMIC DNA]</scope>
    <source>
        <strain evidence="1 2">HBP1</strain>
    </source>
</reference>
<dbReference type="Pfam" id="PF06980">
    <property type="entry name" value="DUF1302"/>
    <property type="match status" value="1"/>
</dbReference>
<name>A0A6G6J6E9_PSENT</name>
<dbReference type="AlphaFoldDB" id="A0A6G6J6E9"/>
<dbReference type="Proteomes" id="UP000501063">
    <property type="component" value="Chromosome"/>
</dbReference>